<organism evidence="2 3">
    <name type="scientific">Daucus carota subsp. sativus</name>
    <name type="common">Carrot</name>
    <dbReference type="NCBI Taxonomy" id="79200"/>
    <lineage>
        <taxon>Eukaryota</taxon>
        <taxon>Viridiplantae</taxon>
        <taxon>Streptophyta</taxon>
        <taxon>Embryophyta</taxon>
        <taxon>Tracheophyta</taxon>
        <taxon>Spermatophyta</taxon>
        <taxon>Magnoliopsida</taxon>
        <taxon>eudicotyledons</taxon>
        <taxon>Gunneridae</taxon>
        <taxon>Pentapetalae</taxon>
        <taxon>asterids</taxon>
        <taxon>campanulids</taxon>
        <taxon>Apiales</taxon>
        <taxon>Apiaceae</taxon>
        <taxon>Apioideae</taxon>
        <taxon>Scandiceae</taxon>
        <taxon>Daucinae</taxon>
        <taxon>Daucus</taxon>
        <taxon>Daucus sect. Daucus</taxon>
    </lineage>
</organism>
<dbReference type="GO" id="GO:0015031">
    <property type="term" value="P:protein transport"/>
    <property type="evidence" value="ECO:0007669"/>
    <property type="project" value="InterPro"/>
</dbReference>
<dbReference type="Proteomes" id="UP000077755">
    <property type="component" value="Chromosome 5"/>
</dbReference>
<reference evidence="2" key="2">
    <citation type="submission" date="2022-03" db="EMBL/GenBank/DDBJ databases">
        <title>Draft title - Genomic analysis of global carrot germplasm unveils the trajectory of domestication and the origin of high carotenoid orange carrot.</title>
        <authorList>
            <person name="Iorizzo M."/>
            <person name="Ellison S."/>
            <person name="Senalik D."/>
            <person name="Macko-Podgorni A."/>
            <person name="Grzebelus D."/>
            <person name="Bostan H."/>
            <person name="Rolling W."/>
            <person name="Curaba J."/>
            <person name="Simon P."/>
        </authorList>
    </citation>
    <scope>NUCLEOTIDE SEQUENCE</scope>
    <source>
        <tissue evidence="2">Leaf</tissue>
    </source>
</reference>
<keyword evidence="3" id="KW-1185">Reference proteome</keyword>
<dbReference type="Gene3D" id="1.20.1260.60">
    <property type="entry name" value="Vacuolar protein sorting-associated protein Ist1"/>
    <property type="match status" value="1"/>
</dbReference>
<evidence type="ECO:0000313" key="3">
    <source>
        <dbReference type="Proteomes" id="UP000077755"/>
    </source>
</evidence>
<proteinExistence type="inferred from homology"/>
<dbReference type="InterPro" id="IPR005061">
    <property type="entry name" value="Ist1"/>
</dbReference>
<evidence type="ECO:0000256" key="1">
    <source>
        <dbReference type="ARBA" id="ARBA00005536"/>
    </source>
</evidence>
<accession>A0AAF0X703</accession>
<evidence type="ECO:0000313" key="2">
    <source>
        <dbReference type="EMBL" id="WOH02966.1"/>
    </source>
</evidence>
<dbReference type="AlphaFoldDB" id="A0AAF0X703"/>
<dbReference type="InterPro" id="IPR042277">
    <property type="entry name" value="IST1-like"/>
</dbReference>
<dbReference type="PANTHER" id="PTHR12161:SF58">
    <property type="entry name" value="REGULATOR OF VPS4 ACTIVITY IN THE MVB PATHWAY PROTEIN"/>
    <property type="match status" value="1"/>
</dbReference>
<dbReference type="EMBL" id="CP093347">
    <property type="protein sequence ID" value="WOH02966.1"/>
    <property type="molecule type" value="Genomic_DNA"/>
</dbReference>
<comment type="similarity">
    <text evidence="1">Belongs to the IST1 family.</text>
</comment>
<dbReference type="PANTHER" id="PTHR12161">
    <property type="entry name" value="IST1 FAMILY MEMBER"/>
    <property type="match status" value="1"/>
</dbReference>
<protein>
    <submittedName>
        <fullName evidence="2">Uncharacterized protein</fullName>
    </submittedName>
</protein>
<reference evidence="2" key="1">
    <citation type="journal article" date="2016" name="Nat. Genet.">
        <title>A high-quality carrot genome assembly provides new insights into carotenoid accumulation and asterid genome evolution.</title>
        <authorList>
            <person name="Iorizzo M."/>
            <person name="Ellison S."/>
            <person name="Senalik D."/>
            <person name="Zeng P."/>
            <person name="Satapoomin P."/>
            <person name="Huang J."/>
            <person name="Bowman M."/>
            <person name="Iovene M."/>
            <person name="Sanseverino W."/>
            <person name="Cavagnaro P."/>
            <person name="Yildiz M."/>
            <person name="Macko-Podgorni A."/>
            <person name="Moranska E."/>
            <person name="Grzebelus E."/>
            <person name="Grzebelus D."/>
            <person name="Ashrafi H."/>
            <person name="Zheng Z."/>
            <person name="Cheng S."/>
            <person name="Spooner D."/>
            <person name="Van Deynze A."/>
            <person name="Simon P."/>
        </authorList>
    </citation>
    <scope>NUCLEOTIDE SEQUENCE</scope>
    <source>
        <tissue evidence="2">Leaf</tissue>
    </source>
</reference>
<gene>
    <name evidence="2" type="ORF">DCAR_0522356</name>
</gene>
<sequence length="284" mass="32526">MGFTLAQLASALLQGSRWKNAAQRKSLINQAKCSLIANMSRRKANIRIWRSDVAQLLRIGLHEEAWSKVERICKEQFMVSAYAQLYQFCDCVYLNYDPMSSCSSELSDDVHEAVSSLIYAASRCGDVPELHSMRNMFKKHLGQGFERNCVELGPGNNVYPQIKQYLSRKLVVPEDVKHQLMNDVVNEENIACLRISFKSGQDIVPESQRSEDISVTKNRGWQSSSEIVAETQKKASDRKPSFSHVHPKLPDYDDLVVKFTDMKKKSAQKYSNRNMIERLIARHY</sequence>
<name>A0AAF0X703_DAUCS</name>
<dbReference type="Pfam" id="PF03398">
    <property type="entry name" value="Ist1"/>
    <property type="match status" value="1"/>
</dbReference>